<evidence type="ECO:0000313" key="1">
    <source>
        <dbReference type="EMBL" id="GAA0735715.1"/>
    </source>
</evidence>
<gene>
    <name evidence="1" type="ORF">GCM10008906_09770</name>
</gene>
<dbReference type="Proteomes" id="UP001501510">
    <property type="component" value="Unassembled WGS sequence"/>
</dbReference>
<dbReference type="InterPro" id="IPR038559">
    <property type="entry name" value="XkdN-like_sf"/>
</dbReference>
<evidence type="ECO:0008006" key="3">
    <source>
        <dbReference type="Google" id="ProtNLM"/>
    </source>
</evidence>
<proteinExistence type="predicted"/>
<name>A0ABN1JCB0_9CLOT</name>
<dbReference type="Gene3D" id="3.30.2220.30">
    <property type="match status" value="1"/>
</dbReference>
<dbReference type="EMBL" id="BAAACG010000006">
    <property type="protein sequence ID" value="GAA0735715.1"/>
    <property type="molecule type" value="Genomic_DNA"/>
</dbReference>
<dbReference type="RefSeq" id="WP_343759429.1">
    <property type="nucleotide sequence ID" value="NZ_BAAACG010000006.1"/>
</dbReference>
<dbReference type="Pfam" id="PF08890">
    <property type="entry name" value="Phage_TAC_5"/>
    <property type="match status" value="1"/>
</dbReference>
<keyword evidence="2" id="KW-1185">Reference proteome</keyword>
<comment type="caution">
    <text evidence="1">The sequence shown here is derived from an EMBL/GenBank/DDBJ whole genome shotgun (WGS) entry which is preliminary data.</text>
</comment>
<organism evidence="1 2">
    <name type="scientific">Clostridium oceanicum</name>
    <dbReference type="NCBI Taxonomy" id="1543"/>
    <lineage>
        <taxon>Bacteria</taxon>
        <taxon>Bacillati</taxon>
        <taxon>Bacillota</taxon>
        <taxon>Clostridia</taxon>
        <taxon>Eubacteriales</taxon>
        <taxon>Clostridiaceae</taxon>
        <taxon>Clostridium</taxon>
    </lineage>
</organism>
<reference evidence="1 2" key="1">
    <citation type="journal article" date="2019" name="Int. J. Syst. Evol. Microbiol.">
        <title>The Global Catalogue of Microorganisms (GCM) 10K type strain sequencing project: providing services to taxonomists for standard genome sequencing and annotation.</title>
        <authorList>
            <consortium name="The Broad Institute Genomics Platform"/>
            <consortium name="The Broad Institute Genome Sequencing Center for Infectious Disease"/>
            <person name="Wu L."/>
            <person name="Ma J."/>
        </authorList>
    </citation>
    <scope>NUCLEOTIDE SEQUENCE [LARGE SCALE GENOMIC DNA]</scope>
    <source>
        <strain evidence="1 2">JCM 1407</strain>
    </source>
</reference>
<dbReference type="InterPro" id="IPR014986">
    <property type="entry name" value="XkdN-like"/>
</dbReference>
<sequence length="145" mass="16361">MSNVNEEKILNMKEGDILNQLLTGEEELPTATVIMDRLKIKLELKGLTEKEISKIKKECTTREKVKGKGWQKKLDDNEFDAGLIVGATTNINWNDPKLLESKNVSDGKQYISRKLLAGEITNLVNKILDLSGFNDEIEDAEDIKN</sequence>
<accession>A0ABN1JCB0</accession>
<evidence type="ECO:0000313" key="2">
    <source>
        <dbReference type="Proteomes" id="UP001501510"/>
    </source>
</evidence>
<protein>
    <recommendedName>
        <fullName evidence="3">Phage XkdN-like protein</fullName>
    </recommendedName>
</protein>